<organism evidence="3 4">
    <name type="scientific">Bradyrhizobium erythrophlei</name>
    <dbReference type="NCBI Taxonomy" id="1437360"/>
    <lineage>
        <taxon>Bacteria</taxon>
        <taxon>Pseudomonadati</taxon>
        <taxon>Pseudomonadota</taxon>
        <taxon>Alphaproteobacteria</taxon>
        <taxon>Hyphomicrobiales</taxon>
        <taxon>Nitrobacteraceae</taxon>
        <taxon>Bradyrhizobium</taxon>
    </lineage>
</organism>
<keyword evidence="3" id="KW-0378">Hydrolase</keyword>
<evidence type="ECO:0000259" key="2">
    <source>
        <dbReference type="SMART" id="SM00482"/>
    </source>
</evidence>
<evidence type="ECO:0000313" key="3">
    <source>
        <dbReference type="EMBL" id="SHI11885.1"/>
    </source>
</evidence>
<sequence>MLSAFREIVLIDFEFQVPVGGQPIPVCCVAHEVRSGRTLRIWQDGFGKHPPFATGAGVLSVAYYSSAEWGCYRALGWPMPERVLDLFVEFRNLTNGLPVRAGYSMIGALTHFGLPIMDAVGKKELQEAIGTGSWSGRFTRQEILDYCESDVIALKRLLPVMEPFIDLPRALLRGRYMCAVSAVEFNGTPIDTDMLTLLRDHWTGIQDRLIESIDRDYGVYDGRTFKMARFARWLVAQGIPWPTLESGQLDLSDETFRQQAKGYPQVSPLRELRNSLAGLRLNDLSVGGDGRNRCLLSAFRARTGRNQPSNSRYIFGPSVWVRGLIKPQPEHAVVYLDYRQQEFGIAAALSGDAAMQQAYRSGDCYLTFAKQANAVPADATKATHGPVRELYKQCVLGVQYAMGEQGLAMKIGQPKIVARGLLEAHRQTYKTFWRWSDAAVDTAVLAGRLQTVFGWQIQVGQDYNPRSLRNFPMQGNGSEMLRLACCLAAERGVQVTALVHDALMIYARIDTLDEQVEITREAMIEASRIVLAGFEVGVDVSITRWPNRYVDPRGQVMWDRVVGLIPSVDQWKLKA</sequence>
<dbReference type="PANTHER" id="PTHR10133:SF62">
    <property type="entry name" value="DNA POLYMERASE THETA"/>
    <property type="match status" value="1"/>
</dbReference>
<reference evidence="3 4" key="1">
    <citation type="submission" date="2016-11" db="EMBL/GenBank/DDBJ databases">
        <authorList>
            <person name="Jaros S."/>
            <person name="Januszkiewicz K."/>
            <person name="Wedrychowicz H."/>
        </authorList>
    </citation>
    <scope>NUCLEOTIDE SEQUENCE [LARGE SCALE GENOMIC DNA]</scope>
    <source>
        <strain evidence="3 4">GAS138</strain>
    </source>
</reference>
<dbReference type="GO" id="GO:0003677">
    <property type="term" value="F:DNA binding"/>
    <property type="evidence" value="ECO:0007669"/>
    <property type="project" value="InterPro"/>
</dbReference>
<accession>A0A1M5YIQ7</accession>
<dbReference type="SMART" id="SM00482">
    <property type="entry name" value="POLAc"/>
    <property type="match status" value="1"/>
</dbReference>
<dbReference type="InterPro" id="IPR043502">
    <property type="entry name" value="DNA/RNA_pol_sf"/>
</dbReference>
<dbReference type="GO" id="GO:0006302">
    <property type="term" value="P:double-strand break repair"/>
    <property type="evidence" value="ECO:0007669"/>
    <property type="project" value="TreeGrafter"/>
</dbReference>
<keyword evidence="3" id="KW-0540">Nuclease</keyword>
<name>A0A1M5YIQ7_9BRAD</name>
<dbReference type="GO" id="GO:0004527">
    <property type="term" value="F:exonuclease activity"/>
    <property type="evidence" value="ECO:0007669"/>
    <property type="project" value="UniProtKB-KW"/>
</dbReference>
<evidence type="ECO:0000313" key="4">
    <source>
        <dbReference type="Proteomes" id="UP000189796"/>
    </source>
</evidence>
<dbReference type="InterPro" id="IPR002298">
    <property type="entry name" value="DNA_polymerase_A"/>
</dbReference>
<proteinExistence type="predicted"/>
<dbReference type="GO" id="GO:0006261">
    <property type="term" value="P:DNA-templated DNA replication"/>
    <property type="evidence" value="ECO:0007669"/>
    <property type="project" value="InterPro"/>
</dbReference>
<dbReference type="InterPro" id="IPR001098">
    <property type="entry name" value="DNA-dir_DNA_pol_A_palm_dom"/>
</dbReference>
<feature type="domain" description="DNA-directed DNA polymerase family A palm" evidence="2">
    <location>
        <begin position="318"/>
        <end position="511"/>
    </location>
</feature>
<dbReference type="GO" id="GO:0003887">
    <property type="term" value="F:DNA-directed DNA polymerase activity"/>
    <property type="evidence" value="ECO:0007669"/>
    <property type="project" value="InterPro"/>
</dbReference>
<gene>
    <name evidence="3" type="ORF">SAMN05443248_8371</name>
</gene>
<dbReference type="Gene3D" id="1.10.150.20">
    <property type="entry name" value="5' to 3' exonuclease, C-terminal subdomain"/>
    <property type="match status" value="1"/>
</dbReference>
<dbReference type="Proteomes" id="UP000189796">
    <property type="component" value="Chromosome I"/>
</dbReference>
<dbReference type="Pfam" id="PF00476">
    <property type="entry name" value="DNA_pol_A"/>
    <property type="match status" value="1"/>
</dbReference>
<keyword evidence="3" id="KW-0269">Exonuclease</keyword>
<comment type="subunit">
    <text evidence="1">Single-chain monomer with multiple functions.</text>
</comment>
<dbReference type="Gene3D" id="3.30.70.370">
    <property type="match status" value="1"/>
</dbReference>
<dbReference type="PRINTS" id="PR00868">
    <property type="entry name" value="DNAPOLI"/>
</dbReference>
<dbReference type="EMBL" id="LT670817">
    <property type="protein sequence ID" value="SHI11885.1"/>
    <property type="molecule type" value="Genomic_DNA"/>
</dbReference>
<dbReference type="AlphaFoldDB" id="A0A1M5YIQ7"/>
<dbReference type="PANTHER" id="PTHR10133">
    <property type="entry name" value="DNA POLYMERASE I"/>
    <property type="match status" value="1"/>
</dbReference>
<dbReference type="SUPFAM" id="SSF56672">
    <property type="entry name" value="DNA/RNA polymerases"/>
    <property type="match status" value="1"/>
</dbReference>
<evidence type="ECO:0000256" key="1">
    <source>
        <dbReference type="ARBA" id="ARBA00011541"/>
    </source>
</evidence>
<protein>
    <submittedName>
        <fullName evidence="3">DNA polymerase I-3'-5' exonuclease and polymerase domains</fullName>
    </submittedName>
</protein>